<sequence>MTMVERGKQSDFVLCSGDDRPHEEMFEIIRSVISSGVLSSNTSSFACTVGQKHGKAKYYYLDDLAAVLNMLESLAEALDHQ</sequence>
<dbReference type="InterPro" id="IPR001830">
    <property type="entry name" value="Glyco_trans_20"/>
</dbReference>
<dbReference type="Gene3D" id="3.40.50.1000">
    <property type="entry name" value="HAD superfamily/HAD-like"/>
    <property type="match status" value="1"/>
</dbReference>
<dbReference type="InterPro" id="IPR023214">
    <property type="entry name" value="HAD_sf"/>
</dbReference>
<comment type="similarity">
    <text evidence="1">In the N-terminal section; belongs to the glycosyltransferase 20 family.</text>
</comment>
<dbReference type="InterPro" id="IPR003337">
    <property type="entry name" value="Trehalose_PPase"/>
</dbReference>
<organism evidence="2 3">
    <name type="scientific">Hibiscus sabdariffa</name>
    <name type="common">roselle</name>
    <dbReference type="NCBI Taxonomy" id="183260"/>
    <lineage>
        <taxon>Eukaryota</taxon>
        <taxon>Viridiplantae</taxon>
        <taxon>Streptophyta</taxon>
        <taxon>Embryophyta</taxon>
        <taxon>Tracheophyta</taxon>
        <taxon>Spermatophyta</taxon>
        <taxon>Magnoliopsida</taxon>
        <taxon>eudicotyledons</taxon>
        <taxon>Gunneridae</taxon>
        <taxon>Pentapetalae</taxon>
        <taxon>rosids</taxon>
        <taxon>malvids</taxon>
        <taxon>Malvales</taxon>
        <taxon>Malvaceae</taxon>
        <taxon>Malvoideae</taxon>
        <taxon>Hibiscus</taxon>
    </lineage>
</organism>
<dbReference type="Pfam" id="PF02358">
    <property type="entry name" value="Trehalose_PPase"/>
    <property type="match status" value="1"/>
</dbReference>
<keyword evidence="3" id="KW-1185">Reference proteome</keyword>
<proteinExistence type="inferred from homology"/>
<evidence type="ECO:0000256" key="1">
    <source>
        <dbReference type="ARBA" id="ARBA00005409"/>
    </source>
</evidence>
<dbReference type="Proteomes" id="UP001396334">
    <property type="component" value="Unassembled WGS sequence"/>
</dbReference>
<reference evidence="2 3" key="1">
    <citation type="journal article" date="2024" name="G3 (Bethesda)">
        <title>Genome assembly of Hibiscus sabdariffa L. provides insights into metabolisms of medicinal natural products.</title>
        <authorList>
            <person name="Kim T."/>
        </authorList>
    </citation>
    <scope>NUCLEOTIDE SEQUENCE [LARGE SCALE GENOMIC DNA]</scope>
    <source>
        <strain evidence="2">TK-2024</strain>
        <tissue evidence="2">Old leaves</tissue>
    </source>
</reference>
<evidence type="ECO:0000313" key="2">
    <source>
        <dbReference type="EMBL" id="KAK8483596.1"/>
    </source>
</evidence>
<protein>
    <submittedName>
        <fullName evidence="2">Uncharacterized protein</fullName>
    </submittedName>
</protein>
<accession>A0ABR1ZT77</accession>
<dbReference type="PANTHER" id="PTHR10788:SF113">
    <property type="entry name" value="TREHALOSE 6-PHOSPHATE PHOSPHATASE"/>
    <property type="match status" value="1"/>
</dbReference>
<dbReference type="EMBL" id="JBBPBN010000637">
    <property type="protein sequence ID" value="KAK8483596.1"/>
    <property type="molecule type" value="Genomic_DNA"/>
</dbReference>
<gene>
    <name evidence="2" type="ORF">V6N11_068229</name>
</gene>
<dbReference type="PANTHER" id="PTHR10788">
    <property type="entry name" value="TREHALOSE-6-PHOSPHATE SYNTHASE"/>
    <property type="match status" value="1"/>
</dbReference>
<evidence type="ECO:0000313" key="3">
    <source>
        <dbReference type="Proteomes" id="UP001396334"/>
    </source>
</evidence>
<name>A0ABR1ZT77_9ROSI</name>
<comment type="caution">
    <text evidence="2">The sequence shown here is derived from an EMBL/GenBank/DDBJ whole genome shotgun (WGS) entry which is preliminary data.</text>
</comment>